<feature type="region of interest" description="Disordered" evidence="1">
    <location>
        <begin position="1"/>
        <end position="72"/>
    </location>
</feature>
<evidence type="ECO:0000313" key="3">
    <source>
        <dbReference type="Proteomes" id="UP000027850"/>
    </source>
</evidence>
<dbReference type="Proteomes" id="UP000027850">
    <property type="component" value="Unassembled WGS sequence"/>
</dbReference>
<comment type="caution">
    <text evidence="2">The sequence shown here is derived from an EMBL/GenBank/DDBJ whole genome shotgun (WGS) entry which is preliminary data.</text>
</comment>
<name>A0AB34LG59_PARDI</name>
<protein>
    <recommendedName>
        <fullName evidence="4">DUF3408 domain-containing protein</fullName>
    </recommendedName>
</protein>
<organism evidence="2 3">
    <name type="scientific">Parabacteroides distasonis str. 3776 D15 i</name>
    <dbReference type="NCBI Taxonomy" id="1339342"/>
    <lineage>
        <taxon>Bacteria</taxon>
        <taxon>Pseudomonadati</taxon>
        <taxon>Bacteroidota</taxon>
        <taxon>Bacteroidia</taxon>
        <taxon>Bacteroidales</taxon>
        <taxon>Tannerellaceae</taxon>
        <taxon>Parabacteroides</taxon>
    </lineage>
</organism>
<evidence type="ECO:0008006" key="4">
    <source>
        <dbReference type="Google" id="ProtNLM"/>
    </source>
</evidence>
<dbReference type="EMBL" id="JNHK01000088">
    <property type="protein sequence ID" value="KDS37367.1"/>
    <property type="molecule type" value="Genomic_DNA"/>
</dbReference>
<feature type="compositionally biased region" description="Basic and acidic residues" evidence="1">
    <location>
        <begin position="1"/>
        <end position="13"/>
    </location>
</feature>
<evidence type="ECO:0000256" key="1">
    <source>
        <dbReference type="SAM" id="MobiDB-lite"/>
    </source>
</evidence>
<accession>A0AB34LG59</accession>
<dbReference type="AlphaFoldDB" id="A0AB34LG59"/>
<dbReference type="RefSeq" id="WP_036617955.1">
    <property type="nucleotide sequence ID" value="NZ_JNHK01000088.1"/>
</dbReference>
<dbReference type="Pfam" id="PF11888">
    <property type="entry name" value="DUF3408"/>
    <property type="match status" value="1"/>
</dbReference>
<sequence length="141" mass="16283">MKEKTSEPIDIRDFIGGVNDYSKHTPIEGGNRQTDGDAPALPPSPHESPLQNEPYVQGEPIRRTTSKQRKASLDEYREQFLRTPKIGDRQPVFVSRATRDNIDDVVRRLGERKMSVSGFLENLARHHLELYSEDIEQWRKL</sequence>
<reference evidence="2 3" key="1">
    <citation type="submission" date="2014-04" db="EMBL/GenBank/DDBJ databases">
        <authorList>
            <person name="Sears C."/>
            <person name="Carroll K."/>
            <person name="Sack B.R."/>
            <person name="Qadri F."/>
            <person name="Myers L.L."/>
            <person name="Chung G.-T."/>
            <person name="Escheverria P."/>
            <person name="Fraser C.M."/>
            <person name="Sadzewicz L."/>
            <person name="Shefchek K.A."/>
            <person name="Tallon L."/>
            <person name="Das S.P."/>
            <person name="Daugherty S."/>
            <person name="Mongodin E.F."/>
        </authorList>
    </citation>
    <scope>NUCLEOTIDE SEQUENCE [LARGE SCALE GENOMIC DNA]</scope>
    <source>
        <strain evidence="2 3">3776 D15 i</strain>
    </source>
</reference>
<proteinExistence type="predicted"/>
<evidence type="ECO:0000313" key="2">
    <source>
        <dbReference type="EMBL" id="KDS37367.1"/>
    </source>
</evidence>
<gene>
    <name evidence="2" type="ORF">M091_0255</name>
</gene>
<dbReference type="InterPro" id="IPR021823">
    <property type="entry name" value="DUF3408"/>
</dbReference>